<sequence length="193" mass="22200">QEGVDLGLKTPGTNAFASLLRRIKIRPGQHGQRMRRRTSDFGRQLREKQKVKYLYGILEKQFHLYYEKASRVRGVTGELLLQQLEQRLDNVVYRLGFAPTRAASRQLVRHGHVLANEKTVTIPSYKVLVGDVVRLRTTSASIPQIKQTLENKATQVPEWLQAKGIAGKVMRLPVRDDVHEDIQEQLIVEFYSR</sequence>
<dbReference type="GO" id="GO:0015935">
    <property type="term" value="C:small ribosomal subunit"/>
    <property type="evidence" value="ECO:0007669"/>
    <property type="project" value="InterPro"/>
</dbReference>
<evidence type="ECO:0000256" key="8">
    <source>
        <dbReference type="RuleBase" id="RU003699"/>
    </source>
</evidence>
<dbReference type="HAMAP" id="MF_01306_B">
    <property type="entry name" value="Ribosomal_uS4_B"/>
    <property type="match status" value="1"/>
</dbReference>
<feature type="non-terminal residue" evidence="11">
    <location>
        <position position="1"/>
    </location>
</feature>
<keyword evidence="2 7" id="KW-0699">rRNA-binding</keyword>
<gene>
    <name evidence="11" type="ORF">A3B56_03040</name>
</gene>
<dbReference type="FunFam" id="3.10.290.10:FF:000001">
    <property type="entry name" value="30S ribosomal protein S4"/>
    <property type="match status" value="1"/>
</dbReference>
<dbReference type="InterPro" id="IPR036986">
    <property type="entry name" value="S4_RNA-bd_sf"/>
</dbReference>
<evidence type="ECO:0000313" key="11">
    <source>
        <dbReference type="EMBL" id="OGK55196.1"/>
    </source>
</evidence>
<organism evidence="11 12">
    <name type="scientific">Candidatus Roizmanbacteria bacterium RIFCSPLOWO2_01_FULL_45_11</name>
    <dbReference type="NCBI Taxonomy" id="1802070"/>
    <lineage>
        <taxon>Bacteria</taxon>
        <taxon>Candidatus Roizmaniibacteriota</taxon>
    </lineage>
</organism>
<dbReference type="GO" id="GO:0019843">
    <property type="term" value="F:rRNA binding"/>
    <property type="evidence" value="ECO:0007669"/>
    <property type="project" value="UniProtKB-KW"/>
</dbReference>
<dbReference type="Gene3D" id="1.10.1050.10">
    <property type="entry name" value="Ribosomal Protein S4 Delta 41, Chain A, domain 1"/>
    <property type="match status" value="1"/>
</dbReference>
<evidence type="ECO:0000313" key="12">
    <source>
        <dbReference type="Proteomes" id="UP000178486"/>
    </source>
</evidence>
<dbReference type="GO" id="GO:0042274">
    <property type="term" value="P:ribosomal small subunit biogenesis"/>
    <property type="evidence" value="ECO:0007669"/>
    <property type="project" value="TreeGrafter"/>
</dbReference>
<dbReference type="SMART" id="SM01390">
    <property type="entry name" value="Ribosomal_S4"/>
    <property type="match status" value="1"/>
</dbReference>
<dbReference type="PROSITE" id="PS00632">
    <property type="entry name" value="RIBOSOMAL_S4"/>
    <property type="match status" value="1"/>
</dbReference>
<evidence type="ECO:0000256" key="1">
    <source>
        <dbReference type="ARBA" id="ARBA00007465"/>
    </source>
</evidence>
<protein>
    <recommendedName>
        <fullName evidence="6">Small ribosomal subunit protein uS4</fullName>
    </recommendedName>
</protein>
<dbReference type="PANTHER" id="PTHR11831:SF4">
    <property type="entry name" value="SMALL RIBOSOMAL SUBUNIT PROTEIN US4M"/>
    <property type="match status" value="1"/>
</dbReference>
<comment type="caution">
    <text evidence="11">The sequence shown here is derived from an EMBL/GenBank/DDBJ whole genome shotgun (WGS) entry which is preliminary data.</text>
</comment>
<dbReference type="PROSITE" id="PS50889">
    <property type="entry name" value="S4"/>
    <property type="match status" value="1"/>
</dbReference>
<dbReference type="InterPro" id="IPR022801">
    <property type="entry name" value="Ribosomal_uS4"/>
</dbReference>
<evidence type="ECO:0000256" key="2">
    <source>
        <dbReference type="ARBA" id="ARBA00022730"/>
    </source>
</evidence>
<dbReference type="Pfam" id="PF00163">
    <property type="entry name" value="Ribosomal_S4"/>
    <property type="match status" value="1"/>
</dbReference>
<dbReference type="AlphaFoldDB" id="A0A1F7JHU8"/>
<evidence type="ECO:0000259" key="9">
    <source>
        <dbReference type="SMART" id="SM00363"/>
    </source>
</evidence>
<accession>A0A1F7JHU8</accession>
<dbReference type="NCBIfam" id="TIGR01017">
    <property type="entry name" value="rpsD_bact"/>
    <property type="match status" value="1"/>
</dbReference>
<comment type="similarity">
    <text evidence="1 8">Belongs to the universal ribosomal protein uS4 family.</text>
</comment>
<evidence type="ECO:0000256" key="3">
    <source>
        <dbReference type="ARBA" id="ARBA00022884"/>
    </source>
</evidence>
<dbReference type="InterPro" id="IPR018079">
    <property type="entry name" value="Ribosomal_uS4_CS"/>
</dbReference>
<dbReference type="CDD" id="cd00165">
    <property type="entry name" value="S4"/>
    <property type="match status" value="1"/>
</dbReference>
<dbReference type="InterPro" id="IPR002942">
    <property type="entry name" value="S4_RNA-bd"/>
</dbReference>
<name>A0A1F7JHU8_9BACT</name>
<dbReference type="Pfam" id="PF01479">
    <property type="entry name" value="S4"/>
    <property type="match status" value="1"/>
</dbReference>
<dbReference type="GO" id="GO:0003735">
    <property type="term" value="F:structural constituent of ribosome"/>
    <property type="evidence" value="ECO:0007669"/>
    <property type="project" value="InterPro"/>
</dbReference>
<dbReference type="SMART" id="SM00363">
    <property type="entry name" value="S4"/>
    <property type="match status" value="1"/>
</dbReference>
<dbReference type="Gene3D" id="3.10.290.10">
    <property type="entry name" value="RNA-binding S4 domain"/>
    <property type="match status" value="1"/>
</dbReference>
<dbReference type="SUPFAM" id="SSF55174">
    <property type="entry name" value="Alpha-L RNA-binding motif"/>
    <property type="match status" value="1"/>
</dbReference>
<dbReference type="InterPro" id="IPR001912">
    <property type="entry name" value="Ribosomal_uS4_N"/>
</dbReference>
<keyword evidence="3 7" id="KW-0694">RNA-binding</keyword>
<dbReference type="NCBIfam" id="NF003717">
    <property type="entry name" value="PRK05327.1"/>
    <property type="match status" value="1"/>
</dbReference>
<evidence type="ECO:0000256" key="7">
    <source>
        <dbReference type="PROSITE-ProRule" id="PRU00182"/>
    </source>
</evidence>
<evidence type="ECO:0000256" key="4">
    <source>
        <dbReference type="ARBA" id="ARBA00022980"/>
    </source>
</evidence>
<dbReference type="InterPro" id="IPR005709">
    <property type="entry name" value="Ribosomal_uS4_bac-type"/>
</dbReference>
<reference evidence="11 12" key="1">
    <citation type="journal article" date="2016" name="Nat. Commun.">
        <title>Thousands of microbial genomes shed light on interconnected biogeochemical processes in an aquifer system.</title>
        <authorList>
            <person name="Anantharaman K."/>
            <person name="Brown C.T."/>
            <person name="Hug L.A."/>
            <person name="Sharon I."/>
            <person name="Castelle C.J."/>
            <person name="Probst A.J."/>
            <person name="Thomas B.C."/>
            <person name="Singh A."/>
            <person name="Wilkins M.J."/>
            <person name="Karaoz U."/>
            <person name="Brodie E.L."/>
            <person name="Williams K.H."/>
            <person name="Hubbard S.S."/>
            <person name="Banfield J.F."/>
        </authorList>
    </citation>
    <scope>NUCLEOTIDE SEQUENCE [LARGE SCALE GENOMIC DNA]</scope>
</reference>
<dbReference type="GO" id="GO:0006412">
    <property type="term" value="P:translation"/>
    <property type="evidence" value="ECO:0007669"/>
    <property type="project" value="InterPro"/>
</dbReference>
<feature type="domain" description="RNA-binding S4" evidence="9">
    <location>
        <begin position="86"/>
        <end position="150"/>
    </location>
</feature>
<dbReference type="Proteomes" id="UP000178486">
    <property type="component" value="Unassembled WGS sequence"/>
</dbReference>
<evidence type="ECO:0000256" key="6">
    <source>
        <dbReference type="ARBA" id="ARBA00035254"/>
    </source>
</evidence>
<dbReference type="EMBL" id="MGAU01000020">
    <property type="protein sequence ID" value="OGK55196.1"/>
    <property type="molecule type" value="Genomic_DNA"/>
</dbReference>
<proteinExistence type="inferred from homology"/>
<feature type="domain" description="Small ribosomal subunit protein uS4 N-terminal" evidence="10">
    <location>
        <begin position="21"/>
        <end position="85"/>
    </location>
</feature>
<dbReference type="PANTHER" id="PTHR11831">
    <property type="entry name" value="30S 40S RIBOSOMAL PROTEIN"/>
    <property type="match status" value="1"/>
</dbReference>
<keyword evidence="4 8" id="KW-0689">Ribosomal protein</keyword>
<evidence type="ECO:0000259" key="10">
    <source>
        <dbReference type="SMART" id="SM01390"/>
    </source>
</evidence>
<keyword evidence="5 8" id="KW-0687">Ribonucleoprotein</keyword>
<evidence type="ECO:0000256" key="5">
    <source>
        <dbReference type="ARBA" id="ARBA00023274"/>
    </source>
</evidence>